<dbReference type="Proteomes" id="UP000534306">
    <property type="component" value="Unassembled WGS sequence"/>
</dbReference>
<dbReference type="AlphaFoldDB" id="A0A7Y4P2X8"/>
<dbReference type="PANTHER" id="PTHR44846:SF17">
    <property type="entry name" value="GNTR-FAMILY TRANSCRIPTIONAL REGULATOR"/>
    <property type="match status" value="1"/>
</dbReference>
<dbReference type="PANTHER" id="PTHR44846">
    <property type="entry name" value="MANNOSYL-D-GLYCERATE TRANSPORT/METABOLISM SYSTEM REPRESSOR MNGR-RELATED"/>
    <property type="match status" value="1"/>
</dbReference>
<dbReference type="Pfam" id="PF07702">
    <property type="entry name" value="UTRA"/>
    <property type="match status" value="1"/>
</dbReference>
<dbReference type="GO" id="GO:0045892">
    <property type="term" value="P:negative regulation of DNA-templated transcription"/>
    <property type="evidence" value="ECO:0007669"/>
    <property type="project" value="TreeGrafter"/>
</dbReference>
<dbReference type="RefSeq" id="WP_171677720.1">
    <property type="nucleotide sequence ID" value="NZ_BAAAGT010000009.1"/>
</dbReference>
<dbReference type="SUPFAM" id="SSF64288">
    <property type="entry name" value="Chorismate lyase-like"/>
    <property type="match status" value="1"/>
</dbReference>
<protein>
    <submittedName>
        <fullName evidence="2">UTRA domain-containing protein</fullName>
    </submittedName>
</protein>
<keyword evidence="3" id="KW-1185">Reference proteome</keyword>
<evidence type="ECO:0000259" key="1">
    <source>
        <dbReference type="SMART" id="SM00866"/>
    </source>
</evidence>
<dbReference type="InterPro" id="IPR011663">
    <property type="entry name" value="UTRA"/>
</dbReference>
<evidence type="ECO:0000313" key="2">
    <source>
        <dbReference type="EMBL" id="NOL44493.1"/>
    </source>
</evidence>
<accession>A0A7Y4P2X8</accession>
<proteinExistence type="predicted"/>
<dbReference type="SMART" id="SM00866">
    <property type="entry name" value="UTRA"/>
    <property type="match status" value="1"/>
</dbReference>
<gene>
    <name evidence="2" type="ORF">HPO96_30030</name>
</gene>
<dbReference type="GO" id="GO:0003677">
    <property type="term" value="F:DNA binding"/>
    <property type="evidence" value="ECO:0007669"/>
    <property type="project" value="InterPro"/>
</dbReference>
<reference evidence="2 3" key="1">
    <citation type="submission" date="2020-05" db="EMBL/GenBank/DDBJ databases">
        <title>Genome sequence of Kribbella sandramycini ATCC 39419.</title>
        <authorList>
            <person name="Maclea K.S."/>
            <person name="Fair J.L."/>
        </authorList>
    </citation>
    <scope>NUCLEOTIDE SEQUENCE [LARGE SCALE GENOMIC DNA]</scope>
    <source>
        <strain evidence="2 3">ATCC 39419</strain>
    </source>
</reference>
<name>A0A7Y4P2X8_9ACTN</name>
<dbReference type="Gene3D" id="3.40.1410.10">
    <property type="entry name" value="Chorismate lyase-like"/>
    <property type="match status" value="1"/>
</dbReference>
<dbReference type="EMBL" id="JABJRC010000008">
    <property type="protein sequence ID" value="NOL44493.1"/>
    <property type="molecule type" value="Genomic_DNA"/>
</dbReference>
<dbReference type="InterPro" id="IPR050679">
    <property type="entry name" value="Bact_HTH_transcr_reg"/>
</dbReference>
<evidence type="ECO:0000313" key="3">
    <source>
        <dbReference type="Proteomes" id="UP000534306"/>
    </source>
</evidence>
<organism evidence="2 3">
    <name type="scientific">Kribbella sandramycini</name>
    <dbReference type="NCBI Taxonomy" id="60450"/>
    <lineage>
        <taxon>Bacteria</taxon>
        <taxon>Bacillati</taxon>
        <taxon>Actinomycetota</taxon>
        <taxon>Actinomycetes</taxon>
        <taxon>Propionibacteriales</taxon>
        <taxon>Kribbellaceae</taxon>
        <taxon>Kribbella</taxon>
    </lineage>
</organism>
<dbReference type="InterPro" id="IPR028978">
    <property type="entry name" value="Chorismate_lyase_/UTRA_dom_sf"/>
</dbReference>
<feature type="domain" description="UbiC transcription regulator-associated" evidence="1">
    <location>
        <begin position="33"/>
        <end position="174"/>
    </location>
</feature>
<comment type="caution">
    <text evidence="2">The sequence shown here is derived from an EMBL/GenBank/DDBJ whole genome shotgun (WGS) entry which is preliminary data.</text>
</comment>
<sequence length="181" mass="19318">MAGGATRWESVSTPYLRPRAAGEPDAWSEELAAREVAGSQQLREVAEVAPPVEVAEGLGISLGESVVVRRRVMLIDDQAVELTDSYYPSKIASGTGLATAKKIRGGAVTLLAELGYEAGSVQEEISARPPTTDESAALDLADGEWVLILSRLIRTTAGEPLEMSIMTMTANGRRLRYQVSS</sequence>